<protein>
    <submittedName>
        <fullName evidence="1">Uncharacterized protein</fullName>
    </submittedName>
</protein>
<proteinExistence type="predicted"/>
<dbReference type="VEuPathDB" id="FungiDB:HCDG_02300"/>
<accession>C6H799</accession>
<organism evidence="1 2">
    <name type="scientific">Ajellomyces capsulatus (strain H143)</name>
    <name type="common">Darling's disease fungus</name>
    <name type="synonym">Histoplasma capsulatum</name>
    <dbReference type="NCBI Taxonomy" id="544712"/>
    <lineage>
        <taxon>Eukaryota</taxon>
        <taxon>Fungi</taxon>
        <taxon>Dikarya</taxon>
        <taxon>Ascomycota</taxon>
        <taxon>Pezizomycotina</taxon>
        <taxon>Eurotiomycetes</taxon>
        <taxon>Eurotiomycetidae</taxon>
        <taxon>Onygenales</taxon>
        <taxon>Ajellomycetaceae</taxon>
        <taxon>Histoplasma</taxon>
    </lineage>
</organism>
<evidence type="ECO:0000313" key="2">
    <source>
        <dbReference type="Proteomes" id="UP000002624"/>
    </source>
</evidence>
<dbReference type="EMBL" id="GG692420">
    <property type="protein sequence ID" value="EER44270.1"/>
    <property type="molecule type" value="Genomic_DNA"/>
</dbReference>
<reference evidence="2" key="1">
    <citation type="submission" date="2009-05" db="EMBL/GenBank/DDBJ databases">
        <title>The genome sequence of Ajellomyces capsulatus strain H143.</title>
        <authorList>
            <person name="Champion M."/>
            <person name="Cuomo C.A."/>
            <person name="Ma L.-J."/>
            <person name="Henn M.R."/>
            <person name="Sil A."/>
            <person name="Goldman B."/>
            <person name="Young S.K."/>
            <person name="Kodira C.D."/>
            <person name="Zeng Q."/>
            <person name="Koehrsen M."/>
            <person name="Alvarado L."/>
            <person name="Berlin A.M."/>
            <person name="Borenstein D."/>
            <person name="Chen Z."/>
            <person name="Engels R."/>
            <person name="Freedman E."/>
            <person name="Gellesch M."/>
            <person name="Goldberg J."/>
            <person name="Griggs A."/>
            <person name="Gujja S."/>
            <person name="Heiman D.I."/>
            <person name="Hepburn T.A."/>
            <person name="Howarth C."/>
            <person name="Jen D."/>
            <person name="Larson L."/>
            <person name="Lewis B."/>
            <person name="Mehta T."/>
            <person name="Park D."/>
            <person name="Pearson M."/>
            <person name="Roberts A."/>
            <person name="Saif S."/>
            <person name="Shea T.D."/>
            <person name="Shenoy N."/>
            <person name="Sisk P."/>
            <person name="Stolte C."/>
            <person name="Sykes S."/>
            <person name="Walk T."/>
            <person name="White J."/>
            <person name="Yandava C."/>
            <person name="Klein B."/>
            <person name="McEwen J.G."/>
            <person name="Puccia R."/>
            <person name="Goldman G.H."/>
            <person name="Felipe M.S."/>
            <person name="Nino-Vega G."/>
            <person name="San-Blas G."/>
            <person name="Taylor J.W."/>
            <person name="Mendoza L."/>
            <person name="Galagan J.E."/>
            <person name="Nusbaum C."/>
            <person name="Birren B.W."/>
        </authorList>
    </citation>
    <scope>NUCLEOTIDE SEQUENCE [LARGE SCALE GENOMIC DNA]</scope>
    <source>
        <strain evidence="2">H143</strain>
    </source>
</reference>
<dbReference type="Proteomes" id="UP000002624">
    <property type="component" value="Unassembled WGS sequence"/>
</dbReference>
<name>C6H799_AJECH</name>
<dbReference type="AlphaFoldDB" id="C6H799"/>
<sequence>MARNPKPFSLFARSCNAKPQGLPEGTTHPRQWIYISFGTVEMIIIDKEEGREGDEEAGNVGGWSSAGSGHEAAIGALLESVVSNWSQATKLNTAVQGWLRGLFGGENSRDTGAGFPPSPPLVCSSPQMRVKGLRFCALLRRRTSKVHSHTRSLSAFHVVKDKFKNLFPGTILADH</sequence>
<dbReference type="HOGENOM" id="CLU_1824749_0_0_1"/>
<gene>
    <name evidence="1" type="ORF">HCDG_02300</name>
</gene>
<dbReference type="OMA" id="QWIYISF"/>
<evidence type="ECO:0000313" key="1">
    <source>
        <dbReference type="EMBL" id="EER44270.1"/>
    </source>
</evidence>